<proteinExistence type="predicted"/>
<dbReference type="EMBL" id="NCVF01000026">
    <property type="protein sequence ID" value="ORO91725.1"/>
    <property type="molecule type" value="Genomic_DNA"/>
</dbReference>
<evidence type="ECO:0000313" key="2">
    <source>
        <dbReference type="Proteomes" id="UP000193929"/>
    </source>
</evidence>
<accession>A0A1X1JXA4</accession>
<reference evidence="1 2" key="1">
    <citation type="journal article" date="2016" name="Eur. J. Clin. Microbiol. Infect. Dis.">
        <title>Whole genome sequencing as a tool for phylogenetic analysis of clinical strains of Mitis group streptococci.</title>
        <authorList>
            <person name="Rasmussen L.H."/>
            <person name="Dargis R."/>
            <person name="Hojholt K."/>
            <person name="Christensen J.J."/>
            <person name="Skovgaard O."/>
            <person name="Justesen U.S."/>
            <person name="Rosenvinge F.S."/>
            <person name="Moser C."/>
            <person name="Lukjancenko O."/>
            <person name="Rasmussen S."/>
            <person name="Nielsen X.C."/>
        </authorList>
    </citation>
    <scope>NUCLEOTIDE SEQUENCE [LARGE SCALE GENOMIC DNA]</scope>
    <source>
        <strain evidence="1 2">RH_50275_09</strain>
    </source>
</reference>
<gene>
    <name evidence="1" type="ORF">B7700_09850</name>
</gene>
<evidence type="ECO:0000313" key="1">
    <source>
        <dbReference type="EMBL" id="ORO91725.1"/>
    </source>
</evidence>
<name>A0A1X1JXA4_STRMT</name>
<dbReference type="AlphaFoldDB" id="A0A1X1JXA4"/>
<comment type="caution">
    <text evidence="1">The sequence shown here is derived from an EMBL/GenBank/DDBJ whole genome shotgun (WGS) entry which is preliminary data.</text>
</comment>
<protein>
    <submittedName>
        <fullName evidence="1">Pyridine nucleotide-disulfide oxidoreductase</fullName>
    </submittedName>
</protein>
<sequence length="49" mass="5881">MTSPLFLCIIILQEDNISILFIFLFHSVSLYKKAIHFEPLFLIYRPCYE</sequence>
<organism evidence="1 2">
    <name type="scientific">Streptococcus mitis</name>
    <dbReference type="NCBI Taxonomy" id="28037"/>
    <lineage>
        <taxon>Bacteria</taxon>
        <taxon>Bacillati</taxon>
        <taxon>Bacillota</taxon>
        <taxon>Bacilli</taxon>
        <taxon>Lactobacillales</taxon>
        <taxon>Streptococcaceae</taxon>
        <taxon>Streptococcus</taxon>
        <taxon>Streptococcus mitis group</taxon>
    </lineage>
</organism>
<dbReference type="Proteomes" id="UP000193929">
    <property type="component" value="Unassembled WGS sequence"/>
</dbReference>